<dbReference type="NCBIfam" id="NF033679">
    <property type="entry name" value="DNRLRE_dom"/>
    <property type="match status" value="3"/>
</dbReference>
<sequence length="1352" mass="148002">MKTITMIVMLMASFTFAMSQSGSPYEVVRLNSNQPIITQQMFADLGAATEGENINGPSIIHVPDWIDPANRAHPSAQYYVYFAHHSDDYIRMAWAANIEGPYHLYQTGIGVPVGDRGVLDHGGKFINLDNGISIEDNHLASPDVHVDDVNQRIIMYFHTGSSTFVNGVELNDQVTYVSYSPYGLEFYDNIQPVFLGSSYFRVFEYGGEMYALDNGAKFYQALDPADPWTAPDGWDYTNSLWDKRSDHPFQDDILNIDGLGSDVLRVRHTGVRVVGDELQVFYTRRGEINERVQMSTVDMSAGDWTTWDTSYPPFEIMVSNPGWEGGEHEKLNSETSDAPEDVNQLRDPDIFEDTDGKVYIVYAGEGEDALGIARLYETPVPNQTVVATMDAHVRAGNNADTNYGAEAEMEVKNTPSVTSNLRKVYLKFDLTSVAAIEHAAVKLYTNSTKSLPVTAYVTDNSWNENTITWNTAPVVGEAITTTQVGEANAYYSWNISEYAKSKVGGEISLVIYLPAEDGITLKLSSKEGVNAPQLELVTTTAAVPADPSQLSAYATSDEAIQLSWTDNATHETGYKVERKEGAGAFVEIADLGANVSHYHDTGLPSETTYTYRIIAYNATGNSSYSSEVTASTLETVISFTYAPTDDAYIHGGNSDVNYGTEDLIEIKQGGNVDFFRKGLVKFDLTGEDLGNNIEKATLRLYVLNSASMDLSFYGTQDNWDETTVTWNNGPAEGDLINVISLAGRFVYYEVDVTDYVMDQLGLDSLISIGFWDLAASNATMGVNSKEAAEFHPELILIPGDPLVPADPTALSAHVASDTEIQLSWNDNTNNELGYKIERKEGSGSFVELADLDPNTTQYSDLSLTSSTAYTYRVIAYNMIGNSNYSHEIAATTLTSGASVPVAPTTLSAVVASDTEIALTWTDNASDENGYKIERKEGEGEFTEIANVPADASAYTDSGLTSETTYTYRVIAYNSTGSSNYSNTSSAVTMMSAPIAPSTLSAPIVIDNEIELAWIDHASNEIGYKVERKEGEGEFTEIADLPADASAYTDSGLSSETTYTYRIVAYNSTGSSDYSNELTVTTLAVIVRLSFNPTEDTYIRGGVNADINYGADADLQLKQGANEDFYRKVLVKFDLSGEDLNDITSASLRLYAIKAGPMNLTAYEMDDTWTESMVTWNNAPSDGSYITHIALDAEETYYELDVTDYVAAQLAGDRIVSIGFWDLDASNETIEFNSKEAENNTPELIIVPSVDEEDNDSEGEGEGVVTTIGDTNLHTVSIYPNPLNKSVLTIDMPLSSGMVDIAITDLQGKMIYQNQTQNQGSLQLNTNTWLTKGMYVVTVTSSDFATRSKLIVQ</sequence>
<protein>
    <submittedName>
        <fullName evidence="7">DNRLRE domain-containing protein</fullName>
    </submittedName>
</protein>
<evidence type="ECO:0000256" key="3">
    <source>
        <dbReference type="ARBA" id="ARBA00022729"/>
    </source>
</evidence>
<dbReference type="Pfam" id="PF00041">
    <property type="entry name" value="fn3"/>
    <property type="match status" value="4"/>
</dbReference>
<evidence type="ECO:0000256" key="4">
    <source>
        <dbReference type="ARBA" id="ARBA00023157"/>
    </source>
</evidence>
<accession>A0ABY6CVD3</accession>
<reference evidence="7" key="1">
    <citation type="submission" date="2022-09" db="EMBL/GenBank/DDBJ databases">
        <title>Comparative genomics and taxonomic characterization of three novel marine species of genus Reichenbachiella exhibiting antioxidant and polysaccharide degradation activities.</title>
        <authorList>
            <person name="Muhammad N."/>
            <person name="Lee Y.-J."/>
            <person name="Ko J."/>
            <person name="Kim S.-G."/>
        </authorList>
    </citation>
    <scope>NUCLEOTIDE SEQUENCE</scope>
    <source>
        <strain evidence="7">BKB1-1</strain>
    </source>
</reference>
<dbReference type="Pfam" id="PF24517">
    <property type="entry name" value="CBM96"/>
    <property type="match status" value="3"/>
</dbReference>
<evidence type="ECO:0000313" key="8">
    <source>
        <dbReference type="Proteomes" id="UP001065174"/>
    </source>
</evidence>
<evidence type="ECO:0000256" key="5">
    <source>
        <dbReference type="SAM" id="SignalP"/>
    </source>
</evidence>
<feature type="signal peptide" evidence="5">
    <location>
        <begin position="1"/>
        <end position="17"/>
    </location>
</feature>
<dbReference type="CDD" id="cd00063">
    <property type="entry name" value="FN3"/>
    <property type="match status" value="4"/>
</dbReference>
<evidence type="ECO:0000259" key="6">
    <source>
        <dbReference type="PROSITE" id="PS50853"/>
    </source>
</evidence>
<dbReference type="PANTHER" id="PTHR44170">
    <property type="entry name" value="PROTEIN SIDEKICK"/>
    <property type="match status" value="1"/>
</dbReference>
<gene>
    <name evidence="7" type="ORF">N6H18_07990</name>
</gene>
<keyword evidence="4" id="KW-1015">Disulfide bond</keyword>
<dbReference type="Pfam" id="PF18962">
    <property type="entry name" value="Por_Secre_tail"/>
    <property type="match status" value="1"/>
</dbReference>
<keyword evidence="2" id="KW-0964">Secreted</keyword>
<dbReference type="Gene3D" id="2.60.40.10">
    <property type="entry name" value="Immunoglobulins"/>
    <property type="match status" value="4"/>
</dbReference>
<dbReference type="SUPFAM" id="SSF49265">
    <property type="entry name" value="Fibronectin type III"/>
    <property type="match status" value="3"/>
</dbReference>
<dbReference type="PROSITE" id="PS50853">
    <property type="entry name" value="FN3"/>
    <property type="match status" value="4"/>
</dbReference>
<keyword evidence="8" id="KW-1185">Reference proteome</keyword>
<keyword evidence="3 5" id="KW-0732">Signal</keyword>
<name>A0ABY6CVD3_9BACT</name>
<evidence type="ECO:0000313" key="7">
    <source>
        <dbReference type="EMBL" id="UXP33884.1"/>
    </source>
</evidence>
<proteinExistence type="predicted"/>
<feature type="domain" description="Fibronectin type-III" evidence="6">
    <location>
        <begin position="902"/>
        <end position="991"/>
    </location>
</feature>
<feature type="domain" description="Fibronectin type-III" evidence="6">
    <location>
        <begin position="546"/>
        <end position="635"/>
    </location>
</feature>
<evidence type="ECO:0000256" key="2">
    <source>
        <dbReference type="ARBA" id="ARBA00022525"/>
    </source>
</evidence>
<dbReference type="InterPro" id="IPR036116">
    <property type="entry name" value="FN3_sf"/>
</dbReference>
<dbReference type="InterPro" id="IPR055372">
    <property type="entry name" value="CBM96"/>
</dbReference>
<dbReference type="SMART" id="SM00060">
    <property type="entry name" value="FN3"/>
    <property type="match status" value="4"/>
</dbReference>
<dbReference type="Proteomes" id="UP001065174">
    <property type="component" value="Chromosome"/>
</dbReference>
<dbReference type="RefSeq" id="WP_262311310.1">
    <property type="nucleotide sequence ID" value="NZ_CP106679.1"/>
</dbReference>
<dbReference type="InterPro" id="IPR013783">
    <property type="entry name" value="Ig-like_fold"/>
</dbReference>
<dbReference type="PANTHER" id="PTHR44170:SF56">
    <property type="entry name" value="FIBRONECTIN TYPE-III DOMAIN-CONTAINING PROTEIN"/>
    <property type="match status" value="1"/>
</dbReference>
<feature type="chain" id="PRO_5045346870" evidence="5">
    <location>
        <begin position="18"/>
        <end position="1352"/>
    </location>
</feature>
<dbReference type="InterPro" id="IPR003961">
    <property type="entry name" value="FN3_dom"/>
</dbReference>
<feature type="domain" description="Fibronectin type-III" evidence="6">
    <location>
        <begin position="995"/>
        <end position="1084"/>
    </location>
</feature>
<evidence type="ECO:0000256" key="1">
    <source>
        <dbReference type="ARBA" id="ARBA00004613"/>
    </source>
</evidence>
<organism evidence="7 8">
    <name type="scientific">Reichenbachiella agarivorans</name>
    <dbReference type="NCBI Taxonomy" id="2979464"/>
    <lineage>
        <taxon>Bacteria</taxon>
        <taxon>Pseudomonadati</taxon>
        <taxon>Bacteroidota</taxon>
        <taxon>Cytophagia</taxon>
        <taxon>Cytophagales</taxon>
        <taxon>Reichenbachiellaceae</taxon>
        <taxon>Reichenbachiella</taxon>
    </lineage>
</organism>
<dbReference type="NCBIfam" id="TIGR04183">
    <property type="entry name" value="Por_Secre_tail"/>
    <property type="match status" value="1"/>
</dbReference>
<feature type="domain" description="Fibronectin type-III" evidence="6">
    <location>
        <begin position="803"/>
        <end position="895"/>
    </location>
</feature>
<dbReference type="InterPro" id="IPR026444">
    <property type="entry name" value="Secre_tail"/>
</dbReference>
<comment type="subcellular location">
    <subcellularLocation>
        <location evidence="1">Secreted</location>
    </subcellularLocation>
</comment>
<dbReference type="EMBL" id="CP106679">
    <property type="protein sequence ID" value="UXP33884.1"/>
    <property type="molecule type" value="Genomic_DNA"/>
</dbReference>